<protein>
    <submittedName>
        <fullName evidence="1">Uncharacterized protein</fullName>
    </submittedName>
</protein>
<reference evidence="1 3" key="1">
    <citation type="submission" date="2016-02" db="EMBL/GenBank/DDBJ databases">
        <authorList>
            <person name="Wen L."/>
            <person name="He K."/>
            <person name="Yang H."/>
        </authorList>
    </citation>
    <scope>NUCLEOTIDE SEQUENCE [LARGE SCALE GENOMIC DNA]</scope>
    <source>
        <strain evidence="1 3">TSA40</strain>
    </source>
</reference>
<dbReference type="Proteomes" id="UP000197535">
    <property type="component" value="Unassembled WGS sequence"/>
</dbReference>
<evidence type="ECO:0000313" key="3">
    <source>
        <dbReference type="Proteomes" id="UP000197535"/>
    </source>
</evidence>
<evidence type="ECO:0000313" key="2">
    <source>
        <dbReference type="EMBL" id="OWW22738.1"/>
    </source>
</evidence>
<dbReference type="EMBL" id="LSTO01000001">
    <property type="protein sequence ID" value="OWW22738.1"/>
    <property type="molecule type" value="Genomic_DNA"/>
</dbReference>
<dbReference type="InterPro" id="IPR009679">
    <property type="entry name" value="Phage_186_CII-like"/>
</dbReference>
<evidence type="ECO:0000313" key="1">
    <source>
        <dbReference type="EMBL" id="OWW18439.1"/>
    </source>
</evidence>
<dbReference type="EMBL" id="LSTO01000006">
    <property type="protein sequence ID" value="OWW18439.1"/>
    <property type="molecule type" value="Genomic_DNA"/>
</dbReference>
<accession>A0A254T710</accession>
<keyword evidence="3" id="KW-1185">Reference proteome</keyword>
<dbReference type="Pfam" id="PF06892">
    <property type="entry name" value="Phage_CP76"/>
    <property type="match status" value="1"/>
</dbReference>
<gene>
    <name evidence="1" type="ORF">AYR66_01080</name>
    <name evidence="2" type="ORF">AYR66_07565</name>
</gene>
<comment type="caution">
    <text evidence="1">The sequence shown here is derived from an EMBL/GenBank/DDBJ whole genome shotgun (WGS) entry which is preliminary data.</text>
</comment>
<dbReference type="AlphaFoldDB" id="A0A254T710"/>
<name>A0A254T710_9BURK</name>
<proteinExistence type="predicted"/>
<dbReference type="GO" id="GO:0003677">
    <property type="term" value="F:DNA binding"/>
    <property type="evidence" value="ECO:0007669"/>
    <property type="project" value="InterPro"/>
</dbReference>
<organism evidence="1 3">
    <name type="scientific">Noviherbaspirillum denitrificans</name>
    <dbReference type="NCBI Taxonomy" id="1968433"/>
    <lineage>
        <taxon>Bacteria</taxon>
        <taxon>Pseudomonadati</taxon>
        <taxon>Pseudomonadota</taxon>
        <taxon>Betaproteobacteria</taxon>
        <taxon>Burkholderiales</taxon>
        <taxon>Oxalobacteraceae</taxon>
        <taxon>Noviherbaspirillum</taxon>
    </lineage>
</organism>
<sequence length="135" mass="14845">MAKRMGMSVAVLRNKLAPGIKTHHVNDEEDSLIIEFSQEANVEEPCRALIAKNYRHGLIAFPMPAVQHLSDDDLTHALCRAMKECSDVTASASSALADGRVTAAELDQLEKETQEALAAIVELRERYRARAEGSK</sequence>